<protein>
    <submittedName>
        <fullName evidence="3">Quinone oxidoreductase PIG3</fullName>
    </submittedName>
</protein>
<name>A0A6L2N9X8_TANCI</name>
<dbReference type="PANTHER" id="PTHR48106:SF8">
    <property type="entry name" value="OS02G0805600 PROTEIN"/>
    <property type="match status" value="1"/>
</dbReference>
<sequence>YSFWHSNGAGLRTRSLEKIAEIVSEVEKNVYPAIAQGKVQPVVYKYLPLSEAGEGHKLMETSAHIGKILLLA</sequence>
<dbReference type="EMBL" id="BKCJ010008384">
    <property type="protein sequence ID" value="GEU81942.1"/>
    <property type="molecule type" value="Genomic_DNA"/>
</dbReference>
<dbReference type="Gene3D" id="3.90.180.10">
    <property type="entry name" value="Medium-chain alcohol dehydrogenases, catalytic domain"/>
    <property type="match status" value="1"/>
</dbReference>
<comment type="caution">
    <text evidence="3">The sequence shown here is derived from an EMBL/GenBank/DDBJ whole genome shotgun (WGS) entry which is preliminary data.</text>
</comment>
<organism evidence="3">
    <name type="scientific">Tanacetum cinerariifolium</name>
    <name type="common">Dalmatian daisy</name>
    <name type="synonym">Chrysanthemum cinerariifolium</name>
    <dbReference type="NCBI Taxonomy" id="118510"/>
    <lineage>
        <taxon>Eukaryota</taxon>
        <taxon>Viridiplantae</taxon>
        <taxon>Streptophyta</taxon>
        <taxon>Embryophyta</taxon>
        <taxon>Tracheophyta</taxon>
        <taxon>Spermatophyta</taxon>
        <taxon>Magnoliopsida</taxon>
        <taxon>eudicotyledons</taxon>
        <taxon>Gunneridae</taxon>
        <taxon>Pentapetalae</taxon>
        <taxon>asterids</taxon>
        <taxon>campanulids</taxon>
        <taxon>Asterales</taxon>
        <taxon>Asteraceae</taxon>
        <taxon>Asteroideae</taxon>
        <taxon>Anthemideae</taxon>
        <taxon>Anthemidinae</taxon>
        <taxon>Tanacetum</taxon>
    </lineage>
</organism>
<keyword evidence="2" id="KW-0560">Oxidoreductase</keyword>
<reference evidence="3" key="1">
    <citation type="journal article" date="2019" name="Sci. Rep.">
        <title>Draft genome of Tanacetum cinerariifolium, the natural source of mosquito coil.</title>
        <authorList>
            <person name="Yamashiro T."/>
            <person name="Shiraishi A."/>
            <person name="Satake H."/>
            <person name="Nakayama K."/>
        </authorList>
    </citation>
    <scope>NUCLEOTIDE SEQUENCE</scope>
</reference>
<feature type="non-terminal residue" evidence="3">
    <location>
        <position position="1"/>
    </location>
</feature>
<gene>
    <name evidence="3" type="ORF">Tci_053920</name>
</gene>
<evidence type="ECO:0000313" key="3">
    <source>
        <dbReference type="EMBL" id="GEU81942.1"/>
    </source>
</evidence>
<evidence type="ECO:0000256" key="1">
    <source>
        <dbReference type="ARBA" id="ARBA00022857"/>
    </source>
</evidence>
<keyword evidence="1" id="KW-0521">NADP</keyword>
<dbReference type="Pfam" id="PF13602">
    <property type="entry name" value="ADH_zinc_N_2"/>
    <property type="match status" value="1"/>
</dbReference>
<dbReference type="GO" id="GO:0016651">
    <property type="term" value="F:oxidoreductase activity, acting on NAD(P)H"/>
    <property type="evidence" value="ECO:0007669"/>
    <property type="project" value="TreeGrafter"/>
</dbReference>
<dbReference type="PANTHER" id="PTHR48106">
    <property type="entry name" value="QUINONE OXIDOREDUCTASE PIG3-RELATED"/>
    <property type="match status" value="1"/>
</dbReference>
<evidence type="ECO:0000256" key="2">
    <source>
        <dbReference type="ARBA" id="ARBA00023002"/>
    </source>
</evidence>
<proteinExistence type="predicted"/>
<dbReference type="GO" id="GO:0070402">
    <property type="term" value="F:NADPH binding"/>
    <property type="evidence" value="ECO:0007669"/>
    <property type="project" value="TreeGrafter"/>
</dbReference>
<dbReference type="AlphaFoldDB" id="A0A6L2N9X8"/>
<accession>A0A6L2N9X8</accession>